<evidence type="ECO:0000256" key="3">
    <source>
        <dbReference type="ARBA" id="ARBA00023004"/>
    </source>
</evidence>
<organism evidence="4 5">
    <name type="scientific">Pristionchus pacificus</name>
    <name type="common">Parasitic nematode worm</name>
    <dbReference type="NCBI Taxonomy" id="54126"/>
    <lineage>
        <taxon>Eukaryota</taxon>
        <taxon>Metazoa</taxon>
        <taxon>Ecdysozoa</taxon>
        <taxon>Nematoda</taxon>
        <taxon>Chromadorea</taxon>
        <taxon>Rhabditida</taxon>
        <taxon>Rhabditina</taxon>
        <taxon>Diplogasteromorpha</taxon>
        <taxon>Diplogasteroidea</taxon>
        <taxon>Neodiplogasteridae</taxon>
        <taxon>Pristionchus</taxon>
    </lineage>
</organism>
<evidence type="ECO:0000313" key="4">
    <source>
        <dbReference type="EnsemblMetazoa" id="PPA24787.1"/>
    </source>
</evidence>
<evidence type="ECO:0000256" key="2">
    <source>
        <dbReference type="ARBA" id="ARBA00023002"/>
    </source>
</evidence>
<accession>A0A8R1UH65</accession>
<dbReference type="Gene3D" id="3.60.130.10">
    <property type="entry name" value="Clavaminate synthase-like"/>
    <property type="match status" value="1"/>
</dbReference>
<dbReference type="AlphaFoldDB" id="A0A2A6CE73"/>
<dbReference type="GO" id="GO:0016491">
    <property type="term" value="F:oxidoreductase activity"/>
    <property type="evidence" value="ECO:0007669"/>
    <property type="project" value="UniProtKB-KW"/>
</dbReference>
<keyword evidence="2" id="KW-0560">Oxidoreductase</keyword>
<keyword evidence="5" id="KW-1185">Reference proteome</keyword>
<dbReference type="InterPro" id="IPR042098">
    <property type="entry name" value="TauD-like_sf"/>
</dbReference>
<dbReference type="SUPFAM" id="SSF51197">
    <property type="entry name" value="Clavaminate synthase-like"/>
    <property type="match status" value="1"/>
</dbReference>
<dbReference type="Proteomes" id="UP000005239">
    <property type="component" value="Unassembled WGS sequence"/>
</dbReference>
<sequence>PHSTCLLPSIIMATIALRAAQRLPRALRVEWEDGLSAQFSYVWMRDNSDKRPSLLHLDMNSKPENCYSDEQKVQVIWPPFLASEYTSKFLRDHTKVKPVQAVECPITQKVLTVPWRVLPFHPRAEVFQKGATATMRWGAGRTEPGTVWPQMERIPSLVTVEPITPGAKVTLVDGVAALSLMSSTHRDQFDFLASAPIDYSEDMFRASHPTATIRDGRVVAATFNNDVRSSEITVDSIDRYYQCLKTFHKICLDLQHTIVLEHGDVLVVDNHQTFVGAPAQLNRALQVNVFN</sequence>
<protein>
    <recommendedName>
        <fullName evidence="6">TauD/TfdA-like domain-containing protein</fullName>
    </recommendedName>
</protein>
<dbReference type="OrthoDB" id="406634at2759"/>
<keyword evidence="1" id="KW-0479">Metal-binding</keyword>
<evidence type="ECO:0008006" key="6">
    <source>
        <dbReference type="Google" id="ProtNLM"/>
    </source>
</evidence>
<dbReference type="GO" id="GO:0005739">
    <property type="term" value="C:mitochondrion"/>
    <property type="evidence" value="ECO:0000318"/>
    <property type="project" value="GO_Central"/>
</dbReference>
<evidence type="ECO:0000313" key="5">
    <source>
        <dbReference type="Proteomes" id="UP000005239"/>
    </source>
</evidence>
<dbReference type="GO" id="GO:0045329">
    <property type="term" value="P:carnitine biosynthetic process"/>
    <property type="evidence" value="ECO:0000318"/>
    <property type="project" value="GO_Central"/>
</dbReference>
<dbReference type="EnsemblMetazoa" id="PPA24787.1">
    <property type="protein sequence ID" value="PPA24787.1"/>
    <property type="gene ID" value="WBGene00114341"/>
</dbReference>
<evidence type="ECO:0000256" key="1">
    <source>
        <dbReference type="ARBA" id="ARBA00022723"/>
    </source>
</evidence>
<keyword evidence="3" id="KW-0408">Iron</keyword>
<dbReference type="GO" id="GO:0046872">
    <property type="term" value="F:metal ion binding"/>
    <property type="evidence" value="ECO:0007669"/>
    <property type="project" value="UniProtKB-KW"/>
</dbReference>
<gene>
    <name evidence="4" type="primary">WBGene00114341</name>
</gene>
<name>A0A2A6CE73_PRIPA</name>
<accession>A0A2A6CE73</accession>
<dbReference type="InterPro" id="IPR038492">
    <property type="entry name" value="GBBH-like_N_sf"/>
</dbReference>
<dbReference type="Gene3D" id="3.30.2020.30">
    <property type="match status" value="1"/>
</dbReference>
<reference evidence="4" key="2">
    <citation type="submission" date="2022-06" db="UniProtKB">
        <authorList>
            <consortium name="EnsemblMetazoa"/>
        </authorList>
    </citation>
    <scope>IDENTIFICATION</scope>
    <source>
        <strain evidence="4">PS312</strain>
    </source>
</reference>
<proteinExistence type="predicted"/>
<reference evidence="5" key="1">
    <citation type="journal article" date="2008" name="Nat. Genet.">
        <title>The Pristionchus pacificus genome provides a unique perspective on nematode lifestyle and parasitism.</title>
        <authorList>
            <person name="Dieterich C."/>
            <person name="Clifton S.W."/>
            <person name="Schuster L.N."/>
            <person name="Chinwalla A."/>
            <person name="Delehaunty K."/>
            <person name="Dinkelacker I."/>
            <person name="Fulton L."/>
            <person name="Fulton R."/>
            <person name="Godfrey J."/>
            <person name="Minx P."/>
            <person name="Mitreva M."/>
            <person name="Roeseler W."/>
            <person name="Tian H."/>
            <person name="Witte H."/>
            <person name="Yang S.P."/>
            <person name="Wilson R.K."/>
            <person name="Sommer R.J."/>
        </authorList>
    </citation>
    <scope>NUCLEOTIDE SEQUENCE [LARGE SCALE GENOMIC DNA]</scope>
    <source>
        <strain evidence="5">PS312</strain>
    </source>
</reference>